<dbReference type="EMBL" id="MKHE01000020">
    <property type="protein sequence ID" value="OWK04788.1"/>
    <property type="molecule type" value="Genomic_DNA"/>
</dbReference>
<name>A0A212CFK0_CEREH</name>
<protein>
    <submittedName>
        <fullName evidence="3">Uncharacterized protein</fullName>
    </submittedName>
</protein>
<accession>A0A212CFK0</accession>
<evidence type="ECO:0000256" key="2">
    <source>
        <dbReference type="SAM" id="SignalP"/>
    </source>
</evidence>
<organism evidence="3 4">
    <name type="scientific">Cervus elaphus hippelaphus</name>
    <name type="common">European red deer</name>
    <dbReference type="NCBI Taxonomy" id="46360"/>
    <lineage>
        <taxon>Eukaryota</taxon>
        <taxon>Metazoa</taxon>
        <taxon>Chordata</taxon>
        <taxon>Craniata</taxon>
        <taxon>Vertebrata</taxon>
        <taxon>Euteleostomi</taxon>
        <taxon>Mammalia</taxon>
        <taxon>Eutheria</taxon>
        <taxon>Laurasiatheria</taxon>
        <taxon>Artiodactyla</taxon>
        <taxon>Ruminantia</taxon>
        <taxon>Pecora</taxon>
        <taxon>Cervidae</taxon>
        <taxon>Cervinae</taxon>
        <taxon>Cervus</taxon>
    </lineage>
</organism>
<feature type="region of interest" description="Disordered" evidence="1">
    <location>
        <begin position="362"/>
        <end position="384"/>
    </location>
</feature>
<keyword evidence="4" id="KW-1185">Reference proteome</keyword>
<comment type="caution">
    <text evidence="3">The sequence shown here is derived from an EMBL/GenBank/DDBJ whole genome shotgun (WGS) entry which is preliminary data.</text>
</comment>
<proteinExistence type="predicted"/>
<gene>
    <name evidence="3" type="ORF">Celaphus_00001824</name>
</gene>
<dbReference type="AlphaFoldDB" id="A0A212CFK0"/>
<sequence length="384" mass="41030">MISHAFSLLLQAYSAVTEAAWRGYFHHLVKKAEVCYVFAAGGQRDGGYELIAPEDLLRQVGGAHLAGGTGGLHCPAQDQHQLEVALTTAEGQVFQGTGLIHHVVESKGEDEEGAVRGCIHLESHIDLVEADVLTLLGLVGLKQFACHLAANEEALTHVGHSDHKAGLPIVGGYDCMLAETDGLRPLVGPGNLCQEGTCDEDFQDGGEHQLGNKKHNGQWALLTDVAEAIANGGLGLEGEEEGPGERVHLYHAGGVVGRGAQLQQVPMGHGYQIPHDTKEEPGACEGSREEQKLVAPLHVNEGGPQVLEVEEALVRDVLHPHVAATIFCEDSPPPDPWAHQGPTFRLSGLAVIHLGNRSHLQRARQHNESYGRSASVVSCMEEHS</sequence>
<evidence type="ECO:0000313" key="4">
    <source>
        <dbReference type="Proteomes" id="UP000242450"/>
    </source>
</evidence>
<evidence type="ECO:0000313" key="3">
    <source>
        <dbReference type="EMBL" id="OWK04788.1"/>
    </source>
</evidence>
<feature type="signal peptide" evidence="2">
    <location>
        <begin position="1"/>
        <end position="19"/>
    </location>
</feature>
<evidence type="ECO:0000256" key="1">
    <source>
        <dbReference type="SAM" id="MobiDB-lite"/>
    </source>
</evidence>
<feature type="chain" id="PRO_5012713335" evidence="2">
    <location>
        <begin position="20"/>
        <end position="384"/>
    </location>
</feature>
<keyword evidence="2" id="KW-0732">Signal</keyword>
<reference evidence="3 4" key="1">
    <citation type="journal article" date="2018" name="Mol. Genet. Genomics">
        <title>The red deer Cervus elaphus genome CerEla1.0: sequencing, annotating, genes, and chromosomes.</title>
        <authorList>
            <person name="Bana N.A."/>
            <person name="Nyiri A."/>
            <person name="Nagy J."/>
            <person name="Frank K."/>
            <person name="Nagy T."/>
            <person name="Steger V."/>
            <person name="Schiller M."/>
            <person name="Lakatos P."/>
            <person name="Sugar L."/>
            <person name="Horn P."/>
            <person name="Barta E."/>
            <person name="Orosz L."/>
        </authorList>
    </citation>
    <scope>NUCLEOTIDE SEQUENCE [LARGE SCALE GENOMIC DNA]</scope>
    <source>
        <strain evidence="3">Hungarian</strain>
    </source>
</reference>
<dbReference type="Proteomes" id="UP000242450">
    <property type="component" value="Chromosome 20"/>
</dbReference>